<keyword evidence="2" id="KW-1185">Reference proteome</keyword>
<dbReference type="EnsemblProtists" id="PYU1_T004508">
    <property type="protein sequence ID" value="PYU1_T004508"/>
    <property type="gene ID" value="PYU1_G004497"/>
</dbReference>
<evidence type="ECO:0000313" key="2">
    <source>
        <dbReference type="Proteomes" id="UP000019132"/>
    </source>
</evidence>
<proteinExistence type="predicted"/>
<reference evidence="2" key="1">
    <citation type="journal article" date="2010" name="Genome Biol.">
        <title>Genome sequence of the necrotrophic plant pathogen Pythium ultimum reveals original pathogenicity mechanisms and effector repertoire.</title>
        <authorList>
            <person name="Levesque C.A."/>
            <person name="Brouwer H."/>
            <person name="Cano L."/>
            <person name="Hamilton J.P."/>
            <person name="Holt C."/>
            <person name="Huitema E."/>
            <person name="Raffaele S."/>
            <person name="Robideau G.P."/>
            <person name="Thines M."/>
            <person name="Win J."/>
            <person name="Zerillo M.M."/>
            <person name="Beakes G.W."/>
            <person name="Boore J.L."/>
            <person name="Busam D."/>
            <person name="Dumas B."/>
            <person name="Ferriera S."/>
            <person name="Fuerstenberg S.I."/>
            <person name="Gachon C.M."/>
            <person name="Gaulin E."/>
            <person name="Govers F."/>
            <person name="Grenville-Briggs L."/>
            <person name="Horner N."/>
            <person name="Hostetler J."/>
            <person name="Jiang R.H."/>
            <person name="Johnson J."/>
            <person name="Krajaejun T."/>
            <person name="Lin H."/>
            <person name="Meijer H.J."/>
            <person name="Moore B."/>
            <person name="Morris P."/>
            <person name="Phuntmart V."/>
            <person name="Puiu D."/>
            <person name="Shetty J."/>
            <person name="Stajich J.E."/>
            <person name="Tripathy S."/>
            <person name="Wawra S."/>
            <person name="van West P."/>
            <person name="Whitty B.R."/>
            <person name="Coutinho P.M."/>
            <person name="Henrissat B."/>
            <person name="Martin F."/>
            <person name="Thomas P.D."/>
            <person name="Tyler B.M."/>
            <person name="De Vries R.P."/>
            <person name="Kamoun S."/>
            <person name="Yandell M."/>
            <person name="Tisserat N."/>
            <person name="Buell C.R."/>
        </authorList>
    </citation>
    <scope>NUCLEOTIDE SEQUENCE</scope>
    <source>
        <strain evidence="2">DAOM:BR144</strain>
    </source>
</reference>
<dbReference type="EMBL" id="GL376631">
    <property type="status" value="NOT_ANNOTATED_CDS"/>
    <property type="molecule type" value="Genomic_DNA"/>
</dbReference>
<protein>
    <submittedName>
        <fullName evidence="1">Uncharacterized protein</fullName>
    </submittedName>
</protein>
<name>K3WHR6_GLOUD</name>
<accession>K3WHR6</accession>
<reference evidence="2" key="2">
    <citation type="submission" date="2010-04" db="EMBL/GenBank/DDBJ databases">
        <authorList>
            <person name="Buell R."/>
            <person name="Hamilton J."/>
            <person name="Hostetler J."/>
        </authorList>
    </citation>
    <scope>NUCLEOTIDE SEQUENCE [LARGE SCALE GENOMIC DNA]</scope>
    <source>
        <strain evidence="2">DAOM:BR144</strain>
    </source>
</reference>
<sequence>MSDERGKLKPSNEVRGLCLRLLACVAIRTGPADIILDSVKNKIEAENFGQQVDATSELEFHLNSIHASLDTKSIPGT</sequence>
<organism evidence="1 2">
    <name type="scientific">Globisporangium ultimum (strain ATCC 200006 / CBS 805.95 / DAOM BR144)</name>
    <name type="common">Pythium ultimum</name>
    <dbReference type="NCBI Taxonomy" id="431595"/>
    <lineage>
        <taxon>Eukaryota</taxon>
        <taxon>Sar</taxon>
        <taxon>Stramenopiles</taxon>
        <taxon>Oomycota</taxon>
        <taxon>Peronosporomycetes</taxon>
        <taxon>Pythiales</taxon>
        <taxon>Pythiaceae</taxon>
        <taxon>Globisporangium</taxon>
    </lineage>
</organism>
<dbReference type="Proteomes" id="UP000019132">
    <property type="component" value="Unassembled WGS sequence"/>
</dbReference>
<reference evidence="1" key="3">
    <citation type="submission" date="2015-02" db="UniProtKB">
        <authorList>
            <consortium name="EnsemblProtists"/>
        </authorList>
    </citation>
    <scope>IDENTIFICATION</scope>
    <source>
        <strain evidence="1">DAOM BR144</strain>
    </source>
</reference>
<evidence type="ECO:0000313" key="1">
    <source>
        <dbReference type="EnsemblProtists" id="PYU1_T004508"/>
    </source>
</evidence>
<dbReference type="HOGENOM" id="CLU_2643466_0_0_1"/>
<dbReference type="AlphaFoldDB" id="K3WHR6"/>
<dbReference type="VEuPathDB" id="FungiDB:PYU1_G004497"/>